<feature type="disulfide bond" evidence="1">
    <location>
        <begin position="18"/>
        <end position="27"/>
    </location>
</feature>
<dbReference type="Pfam" id="PF01390">
    <property type="entry name" value="SEA"/>
    <property type="match status" value="1"/>
</dbReference>
<evidence type="ECO:0000259" key="4">
    <source>
        <dbReference type="PROSITE" id="PS50026"/>
    </source>
</evidence>
<keyword evidence="2" id="KW-0472">Membrane</keyword>
<keyword evidence="5" id="KW-1185">Reference proteome</keyword>
<dbReference type="OrthoDB" id="7493297at2759"/>
<dbReference type="PROSITE" id="PS00022">
    <property type="entry name" value="EGF_1"/>
    <property type="match status" value="1"/>
</dbReference>
<dbReference type="InterPro" id="IPR036364">
    <property type="entry name" value="SEA_dom_sf"/>
</dbReference>
<dbReference type="PANTHER" id="PTHR37999:SF2">
    <property type="entry name" value="MUCIN-17"/>
    <property type="match status" value="1"/>
</dbReference>
<feature type="transmembrane region" description="Helical" evidence="2">
    <location>
        <begin position="278"/>
        <end position="303"/>
    </location>
</feature>
<evidence type="ECO:0000313" key="6">
    <source>
        <dbReference type="RefSeq" id="XP_011369987.1"/>
    </source>
</evidence>
<dbReference type="InterPro" id="IPR000082">
    <property type="entry name" value="SEA_dom"/>
</dbReference>
<name>A0A6P3R1M8_PTEVA</name>
<dbReference type="InterPro" id="IPR053311">
    <property type="entry name" value="Mucosal_Integrity_Assoc"/>
</dbReference>
<evidence type="ECO:0000256" key="1">
    <source>
        <dbReference type="PROSITE-ProRule" id="PRU00076"/>
    </source>
</evidence>
<dbReference type="Gene3D" id="3.30.70.960">
    <property type="entry name" value="SEA domain"/>
    <property type="match status" value="1"/>
</dbReference>
<dbReference type="CTD" id="140453"/>
<evidence type="ECO:0000259" key="3">
    <source>
        <dbReference type="PROSITE" id="PS50024"/>
    </source>
</evidence>
<keyword evidence="2" id="KW-0812">Transmembrane</keyword>
<dbReference type="PROSITE" id="PS50026">
    <property type="entry name" value="EGF_3"/>
    <property type="match status" value="1"/>
</dbReference>
<dbReference type="GeneID" id="105299784"/>
<sequence length="380" mass="43046">MEVTCVNEGKWNGKTCECLPGFGGDRCQDKVPVCQNGGSWDGIKCVCTNLYQGLNCEEVVSSIELNPPETVSAQVELTVTVTSENFTKELQNWSSPQFRKFNETFTKQMDIVYSGIPEYQGVNITRLTSGSVVVEHDVILKAAFTPGYKEAFKKVIKEVEERVMTVTQVQIMRNYTCKDLLCFNTTATKVQNISVTQYDPEEECREKAGKDFAEYFFVEYKNQTPNCITRCMPGFNTSMNCNFGKCILERSGPRCYCLATDTDWYSGENCEFSTKKSLVYGILGTVGAVMLVALITLLVFVFLSKREVKRQKSKVTQLYKWHEENGGPAPGTFQNIGFDIQQEDLKQLDYIYNNFQPSLDHIDSNTKIKIQRPQVLMTSI</sequence>
<proteinExistence type="predicted"/>
<dbReference type="PROSITE" id="PS01186">
    <property type="entry name" value="EGF_2"/>
    <property type="match status" value="1"/>
</dbReference>
<comment type="caution">
    <text evidence="1">Lacks conserved residue(s) required for the propagation of feature annotation.</text>
</comment>
<reference evidence="6" key="1">
    <citation type="submission" date="2025-08" db="UniProtKB">
        <authorList>
            <consortium name="RefSeq"/>
        </authorList>
    </citation>
    <scope>IDENTIFICATION</scope>
    <source>
        <tissue evidence="6">Kidney</tissue>
    </source>
</reference>
<keyword evidence="1" id="KW-1015">Disulfide bond</keyword>
<dbReference type="Gene3D" id="2.10.25.10">
    <property type="entry name" value="Laminin"/>
    <property type="match status" value="1"/>
</dbReference>
<organism evidence="5 6">
    <name type="scientific">Pteropus vampyrus</name>
    <name type="common">Large flying fox</name>
    <dbReference type="NCBI Taxonomy" id="132908"/>
    <lineage>
        <taxon>Eukaryota</taxon>
        <taxon>Metazoa</taxon>
        <taxon>Chordata</taxon>
        <taxon>Craniata</taxon>
        <taxon>Vertebrata</taxon>
        <taxon>Euteleostomi</taxon>
        <taxon>Mammalia</taxon>
        <taxon>Eutheria</taxon>
        <taxon>Laurasiatheria</taxon>
        <taxon>Chiroptera</taxon>
        <taxon>Yinpterochiroptera</taxon>
        <taxon>Pteropodoidea</taxon>
        <taxon>Pteropodidae</taxon>
        <taxon>Pteropodinae</taxon>
        <taxon>Pteropus</taxon>
    </lineage>
</organism>
<feature type="domain" description="SEA" evidence="3">
    <location>
        <begin position="71"/>
        <end position="178"/>
    </location>
</feature>
<dbReference type="SMART" id="SM00200">
    <property type="entry name" value="SEA"/>
    <property type="match status" value="1"/>
</dbReference>
<keyword evidence="1" id="KW-0245">EGF-like domain</keyword>
<dbReference type="InterPro" id="IPR000742">
    <property type="entry name" value="EGF"/>
</dbReference>
<protein>
    <submittedName>
        <fullName evidence="6">Mucin-17</fullName>
    </submittedName>
</protein>
<dbReference type="Proteomes" id="UP000515202">
    <property type="component" value="Unplaced"/>
</dbReference>
<accession>A0A6P3R1M8</accession>
<dbReference type="GO" id="GO:0071944">
    <property type="term" value="C:cell periphery"/>
    <property type="evidence" value="ECO:0007669"/>
    <property type="project" value="UniProtKB-ARBA"/>
</dbReference>
<dbReference type="PANTHER" id="PTHR37999">
    <property type="entry name" value="MUCIN-17"/>
    <property type="match status" value="1"/>
</dbReference>
<keyword evidence="2" id="KW-1133">Transmembrane helix</keyword>
<dbReference type="AlphaFoldDB" id="A0A6P3R1M8"/>
<evidence type="ECO:0000256" key="2">
    <source>
        <dbReference type="SAM" id="Phobius"/>
    </source>
</evidence>
<dbReference type="PROSITE" id="PS50024">
    <property type="entry name" value="SEA"/>
    <property type="match status" value="1"/>
</dbReference>
<feature type="domain" description="EGF-like" evidence="4">
    <location>
        <begin position="1"/>
        <end position="28"/>
    </location>
</feature>
<dbReference type="SUPFAM" id="SSF82671">
    <property type="entry name" value="SEA domain"/>
    <property type="match status" value="1"/>
</dbReference>
<dbReference type="RefSeq" id="XP_011369987.1">
    <property type="nucleotide sequence ID" value="XM_011371685.1"/>
</dbReference>
<evidence type="ECO:0000313" key="5">
    <source>
        <dbReference type="Proteomes" id="UP000515202"/>
    </source>
</evidence>
<dbReference type="KEGG" id="pvp:105299784"/>
<gene>
    <name evidence="6" type="primary">MUC17</name>
</gene>